<evidence type="ECO:0000256" key="1">
    <source>
        <dbReference type="SAM" id="SignalP"/>
    </source>
</evidence>
<name>A0ABU1UST4_9GAMM</name>
<sequence length="296" mass="33559">MNIVLRRLTFLIMLAAILLAASSSYAQAQSTASIAVLPDIHEDYRLFLGERRAEDVTYYGGNHARRDVIELILMQQALKLGGFSQPLGFVDEENYFRSIRNVIDGKTLTISGTIWYEDLAEQKDRLHISPPIVMNGQFIVGIYTSPQNQLALASKNLEQLTQLKVVTSSQWKPDLHTLRNLGFDKIMYTPNWVNMARMVNAGRVDIALSPFEMNKDKEIIVEGIRLIPIDGVKIAIQGSRHWPVSKSHPLGDEFYTALVKGVTQMRRNGTIERAYRECGFFHPDLTEWKLLNPPSN</sequence>
<gene>
    <name evidence="2" type="ORF">J2X05_000245</name>
</gene>
<dbReference type="RefSeq" id="WP_310067615.1">
    <property type="nucleotide sequence ID" value="NZ_JAVDVX010000001.1"/>
</dbReference>
<accession>A0ABU1UST4</accession>
<protein>
    <recommendedName>
        <fullName evidence="4">Solute-binding protein family 3/N-terminal domain-containing protein</fullName>
    </recommendedName>
</protein>
<keyword evidence="3" id="KW-1185">Reference proteome</keyword>
<feature type="signal peptide" evidence="1">
    <location>
        <begin position="1"/>
        <end position="28"/>
    </location>
</feature>
<proteinExistence type="predicted"/>
<feature type="chain" id="PRO_5045291565" description="Solute-binding protein family 3/N-terminal domain-containing protein" evidence="1">
    <location>
        <begin position="29"/>
        <end position="296"/>
    </location>
</feature>
<dbReference type="EMBL" id="JAVDVX010000001">
    <property type="protein sequence ID" value="MDR7088242.1"/>
    <property type="molecule type" value="Genomic_DNA"/>
</dbReference>
<organism evidence="2 3">
    <name type="scientific">Cellvibrio fibrivorans</name>
    <dbReference type="NCBI Taxonomy" id="126350"/>
    <lineage>
        <taxon>Bacteria</taxon>
        <taxon>Pseudomonadati</taxon>
        <taxon>Pseudomonadota</taxon>
        <taxon>Gammaproteobacteria</taxon>
        <taxon>Cellvibrionales</taxon>
        <taxon>Cellvibrionaceae</taxon>
        <taxon>Cellvibrio</taxon>
    </lineage>
</organism>
<reference evidence="2 3" key="1">
    <citation type="submission" date="2023-07" db="EMBL/GenBank/DDBJ databases">
        <title>Sorghum-associated microbial communities from plants grown in Nebraska, USA.</title>
        <authorList>
            <person name="Schachtman D."/>
        </authorList>
    </citation>
    <scope>NUCLEOTIDE SEQUENCE [LARGE SCALE GENOMIC DNA]</scope>
    <source>
        <strain evidence="2 3">BE190</strain>
    </source>
</reference>
<evidence type="ECO:0000313" key="3">
    <source>
        <dbReference type="Proteomes" id="UP001253595"/>
    </source>
</evidence>
<dbReference type="Proteomes" id="UP001253595">
    <property type="component" value="Unassembled WGS sequence"/>
</dbReference>
<evidence type="ECO:0000313" key="2">
    <source>
        <dbReference type="EMBL" id="MDR7088242.1"/>
    </source>
</evidence>
<comment type="caution">
    <text evidence="2">The sequence shown here is derived from an EMBL/GenBank/DDBJ whole genome shotgun (WGS) entry which is preliminary data.</text>
</comment>
<dbReference type="SUPFAM" id="SSF53850">
    <property type="entry name" value="Periplasmic binding protein-like II"/>
    <property type="match status" value="1"/>
</dbReference>
<keyword evidence="1" id="KW-0732">Signal</keyword>
<evidence type="ECO:0008006" key="4">
    <source>
        <dbReference type="Google" id="ProtNLM"/>
    </source>
</evidence>